<gene>
    <name evidence="1" type="ORF">CTRU02_210258</name>
</gene>
<reference evidence="1 2" key="1">
    <citation type="journal article" date="2020" name="Phytopathology">
        <title>Genome Sequence Resources of Colletotrichum truncatum, C. plurivorum, C. musicola, and C. sojae: Four Species Pathogenic to Soybean (Glycine max).</title>
        <authorList>
            <person name="Rogerio F."/>
            <person name="Boufleur T.R."/>
            <person name="Ciampi-Guillardi M."/>
            <person name="Sukno S.A."/>
            <person name="Thon M.R."/>
            <person name="Massola Junior N.S."/>
            <person name="Baroncelli R."/>
        </authorList>
    </citation>
    <scope>NUCLEOTIDE SEQUENCE [LARGE SCALE GENOMIC DNA]</scope>
    <source>
        <strain evidence="1 2">CMES1059</strain>
    </source>
</reference>
<evidence type="ECO:0000313" key="2">
    <source>
        <dbReference type="Proteomes" id="UP000805649"/>
    </source>
</evidence>
<name>A0ACC3YUX1_COLTU</name>
<keyword evidence="2" id="KW-1185">Reference proteome</keyword>
<dbReference type="Proteomes" id="UP000805649">
    <property type="component" value="Unassembled WGS sequence"/>
</dbReference>
<evidence type="ECO:0000313" key="1">
    <source>
        <dbReference type="EMBL" id="KAL0935667.1"/>
    </source>
</evidence>
<sequence length="342" mass="35319">MPHSAAVIPAAKAPLEVQEVETPQLGPNELLVQNELIGLVPIDAKIAKLGVFPIPYPSILGTSYGGTVSAVGSAVTGFKVGDKVAAAKSPTAEGNQYGAFQKFVVARDNTTSKLPDTVADLNGPVGSIGNLTTVVGLFNAHAGLDRPDPNTKAPSNGKKVLVYGGTSSFGSLAAQYVAQAGYDVVTTTSPKHASFVSRLGAVKVVDHTQSQEDIIKALVAEGPYHLVVDSISLPDTVKIAGAVLAAQGGGKIYALLPPFGQDDLPEGVTREFGAWSAVLGEKENEELLRWAFGTYFAQAAGGGKLLPLPVRKVSGGLGGLNEALDLLYRGVSGLKVAVDPRE</sequence>
<comment type="caution">
    <text evidence="1">The sequence shown here is derived from an EMBL/GenBank/DDBJ whole genome shotgun (WGS) entry which is preliminary data.</text>
</comment>
<dbReference type="EMBL" id="VUJX02000006">
    <property type="protein sequence ID" value="KAL0935667.1"/>
    <property type="molecule type" value="Genomic_DNA"/>
</dbReference>
<accession>A0ACC3YUX1</accession>
<protein>
    <submittedName>
        <fullName evidence="1">Alcohol dehydrogenase</fullName>
    </submittedName>
</protein>
<proteinExistence type="predicted"/>
<organism evidence="1 2">
    <name type="scientific">Colletotrichum truncatum</name>
    <name type="common">Anthracnose fungus</name>
    <name type="synonym">Colletotrichum capsici</name>
    <dbReference type="NCBI Taxonomy" id="5467"/>
    <lineage>
        <taxon>Eukaryota</taxon>
        <taxon>Fungi</taxon>
        <taxon>Dikarya</taxon>
        <taxon>Ascomycota</taxon>
        <taxon>Pezizomycotina</taxon>
        <taxon>Sordariomycetes</taxon>
        <taxon>Hypocreomycetidae</taxon>
        <taxon>Glomerellales</taxon>
        <taxon>Glomerellaceae</taxon>
        <taxon>Colletotrichum</taxon>
        <taxon>Colletotrichum truncatum species complex</taxon>
    </lineage>
</organism>